<proteinExistence type="predicted"/>
<evidence type="ECO:0000313" key="2">
    <source>
        <dbReference type="EMBL" id="EXJ82743.1"/>
    </source>
</evidence>
<accession>W9XR84</accession>
<dbReference type="EMBL" id="AMGY01000005">
    <property type="protein sequence ID" value="EXJ82743.1"/>
    <property type="molecule type" value="Genomic_DNA"/>
</dbReference>
<evidence type="ECO:0000256" key="1">
    <source>
        <dbReference type="SAM" id="MobiDB-lite"/>
    </source>
</evidence>
<dbReference type="Proteomes" id="UP000019478">
    <property type="component" value="Unassembled WGS sequence"/>
</dbReference>
<evidence type="ECO:0000313" key="3">
    <source>
        <dbReference type="Proteomes" id="UP000019478"/>
    </source>
</evidence>
<comment type="caution">
    <text evidence="2">The sequence shown here is derived from an EMBL/GenBank/DDBJ whole genome shotgun (WGS) entry which is preliminary data.</text>
</comment>
<dbReference type="HOGENOM" id="CLU_110788_0_0_1"/>
<dbReference type="eggNOG" id="ENOG502T5PG">
    <property type="taxonomic scope" value="Eukaryota"/>
</dbReference>
<keyword evidence="3" id="KW-1185">Reference proteome</keyword>
<dbReference type="AlphaFoldDB" id="W9XR84"/>
<feature type="region of interest" description="Disordered" evidence="1">
    <location>
        <begin position="86"/>
        <end position="133"/>
    </location>
</feature>
<reference evidence="2 3" key="1">
    <citation type="submission" date="2013-03" db="EMBL/GenBank/DDBJ databases">
        <title>The Genome Sequence of Capronia epimyces CBS 606.96.</title>
        <authorList>
            <consortium name="The Broad Institute Genomics Platform"/>
            <person name="Cuomo C."/>
            <person name="de Hoog S."/>
            <person name="Gorbushina A."/>
            <person name="Walker B."/>
            <person name="Young S.K."/>
            <person name="Zeng Q."/>
            <person name="Gargeya S."/>
            <person name="Fitzgerald M."/>
            <person name="Haas B."/>
            <person name="Abouelleil A."/>
            <person name="Allen A.W."/>
            <person name="Alvarado L."/>
            <person name="Arachchi H.M."/>
            <person name="Berlin A.M."/>
            <person name="Chapman S.B."/>
            <person name="Gainer-Dewar J."/>
            <person name="Goldberg J."/>
            <person name="Griggs A."/>
            <person name="Gujja S."/>
            <person name="Hansen M."/>
            <person name="Howarth C."/>
            <person name="Imamovic A."/>
            <person name="Ireland A."/>
            <person name="Larimer J."/>
            <person name="McCowan C."/>
            <person name="Murphy C."/>
            <person name="Pearson M."/>
            <person name="Poon T.W."/>
            <person name="Priest M."/>
            <person name="Roberts A."/>
            <person name="Saif S."/>
            <person name="Shea T."/>
            <person name="Sisk P."/>
            <person name="Sykes S."/>
            <person name="Wortman J."/>
            <person name="Nusbaum C."/>
            <person name="Birren B."/>
        </authorList>
    </citation>
    <scope>NUCLEOTIDE SEQUENCE [LARGE SCALE GENOMIC DNA]</scope>
    <source>
        <strain evidence="2 3">CBS 606.96</strain>
    </source>
</reference>
<name>W9XR84_9EURO</name>
<gene>
    <name evidence="2" type="ORF">A1O3_06558</name>
</gene>
<organism evidence="2 3">
    <name type="scientific">Capronia epimyces CBS 606.96</name>
    <dbReference type="NCBI Taxonomy" id="1182542"/>
    <lineage>
        <taxon>Eukaryota</taxon>
        <taxon>Fungi</taxon>
        <taxon>Dikarya</taxon>
        <taxon>Ascomycota</taxon>
        <taxon>Pezizomycotina</taxon>
        <taxon>Eurotiomycetes</taxon>
        <taxon>Chaetothyriomycetidae</taxon>
        <taxon>Chaetothyriales</taxon>
        <taxon>Herpotrichiellaceae</taxon>
        <taxon>Capronia</taxon>
    </lineage>
</organism>
<dbReference type="RefSeq" id="XP_007734866.1">
    <property type="nucleotide sequence ID" value="XM_007736676.1"/>
</dbReference>
<feature type="compositionally biased region" description="Basic and acidic residues" evidence="1">
    <location>
        <begin position="89"/>
        <end position="124"/>
    </location>
</feature>
<dbReference type="OrthoDB" id="4155281at2759"/>
<sequence>MATHGPIQSKLPTTLIDQSGTAYTSTSTISLRWYYDDGLQTFQETFYIVDKLPRSGAEGGDWDAILRAGVEPSSAVGRAYPYCTIPAGHDPRREAEKRERMERGNKQCQAQKEDQQKKIREGLTKKLKPNTKH</sequence>
<protein>
    <submittedName>
        <fullName evidence="2">Uncharacterized protein</fullName>
    </submittedName>
</protein>
<dbReference type="GeneID" id="19170666"/>